<evidence type="ECO:0000313" key="2">
    <source>
        <dbReference type="EMBL" id="QPZ40076.1"/>
    </source>
</evidence>
<sequence length="182" mass="20081">MTVKHSLLAILTLGSAYGLQLRDELVKRAPHREGINVGQVYGTLERLRKTGLIVEAEMTDDNLQLYSLTASGREAVAEWMSCPTHVNVRDWTEMLDQVLVVSSIPGAPFERLVSGYRASLALPCPGQHDPEIQRGALNSATRMLHDAAVQWLDEMSRSLQLASASYGLAQSRPRRGRRATVS</sequence>
<dbReference type="SUPFAM" id="SSF46785">
    <property type="entry name" value="Winged helix' DNA-binding domain"/>
    <property type="match status" value="1"/>
</dbReference>
<name>A0ABX6YMM3_9MICO</name>
<keyword evidence="3" id="KW-1185">Reference proteome</keyword>
<feature type="domain" description="Transcription regulator PadR N-terminal" evidence="1">
    <location>
        <begin position="7"/>
        <end position="77"/>
    </location>
</feature>
<dbReference type="InterPro" id="IPR036390">
    <property type="entry name" value="WH_DNA-bd_sf"/>
</dbReference>
<organism evidence="2 3">
    <name type="scientific">Paramicrobacterium chengjingii</name>
    <dbReference type="NCBI Taxonomy" id="2769067"/>
    <lineage>
        <taxon>Bacteria</taxon>
        <taxon>Bacillati</taxon>
        <taxon>Actinomycetota</taxon>
        <taxon>Actinomycetes</taxon>
        <taxon>Micrococcales</taxon>
        <taxon>Microbacteriaceae</taxon>
        <taxon>Paramicrobacterium</taxon>
    </lineage>
</organism>
<dbReference type="Gene3D" id="1.10.10.10">
    <property type="entry name" value="Winged helix-like DNA-binding domain superfamily/Winged helix DNA-binding domain"/>
    <property type="match status" value="1"/>
</dbReference>
<dbReference type="PANTHER" id="PTHR43252">
    <property type="entry name" value="TRANSCRIPTIONAL REGULATOR YQJI"/>
    <property type="match status" value="1"/>
</dbReference>
<evidence type="ECO:0000313" key="3">
    <source>
        <dbReference type="Proteomes" id="UP000662814"/>
    </source>
</evidence>
<reference evidence="2 3" key="1">
    <citation type="submission" date="2020-12" db="EMBL/GenBank/DDBJ databases">
        <title>Microbacterium sp. HY060.</title>
        <authorList>
            <person name="Zhou J."/>
        </authorList>
    </citation>
    <scope>NUCLEOTIDE SEQUENCE [LARGE SCALE GENOMIC DNA]</scope>
    <source>
        <strain evidence="2 3">HY60</strain>
    </source>
</reference>
<proteinExistence type="predicted"/>
<dbReference type="EMBL" id="CP061169">
    <property type="protein sequence ID" value="QPZ40076.1"/>
    <property type="molecule type" value="Genomic_DNA"/>
</dbReference>
<dbReference type="Proteomes" id="UP000662814">
    <property type="component" value="Chromosome"/>
</dbReference>
<dbReference type="PANTHER" id="PTHR43252:SF6">
    <property type="entry name" value="NEGATIVE TRANSCRIPTION REGULATOR PADR"/>
    <property type="match status" value="1"/>
</dbReference>
<accession>A0ABX6YMM3</accession>
<gene>
    <name evidence="2" type="ORF">HCR76_08735</name>
</gene>
<protein>
    <submittedName>
        <fullName evidence="2">PadR family transcriptional regulator</fullName>
    </submittedName>
</protein>
<evidence type="ECO:0000259" key="1">
    <source>
        <dbReference type="Pfam" id="PF03551"/>
    </source>
</evidence>
<dbReference type="RefSeq" id="WP_166990063.1">
    <property type="nucleotide sequence ID" value="NZ_CP061169.1"/>
</dbReference>
<dbReference type="Pfam" id="PF03551">
    <property type="entry name" value="PadR"/>
    <property type="match status" value="1"/>
</dbReference>
<dbReference type="InterPro" id="IPR005149">
    <property type="entry name" value="Tscrpt_reg_PadR_N"/>
</dbReference>
<dbReference type="InterPro" id="IPR036388">
    <property type="entry name" value="WH-like_DNA-bd_sf"/>
</dbReference>